<evidence type="ECO:0000313" key="1">
    <source>
        <dbReference type="EMBL" id="MFM9331786.1"/>
    </source>
</evidence>
<proteinExistence type="predicted"/>
<evidence type="ECO:0000313" key="2">
    <source>
        <dbReference type="Proteomes" id="UP001631969"/>
    </source>
</evidence>
<gene>
    <name evidence="1" type="ORF">ACI1P1_26150</name>
</gene>
<reference evidence="1" key="1">
    <citation type="submission" date="2024-12" db="EMBL/GenBank/DDBJ databases">
        <authorList>
            <person name="Wu N."/>
        </authorList>
    </citation>
    <scope>NUCLEOTIDE SEQUENCE</scope>
    <source>
        <strain evidence="1">P15</strain>
    </source>
</reference>
<comment type="caution">
    <text evidence="1">The sequence shown here is derived from an EMBL/GenBank/DDBJ whole genome shotgun (WGS) entry which is preliminary data.</text>
</comment>
<organism evidence="1 2">
    <name type="scientific">Paenibacillus mesotrionivorans</name>
    <dbReference type="NCBI Taxonomy" id="3160968"/>
    <lineage>
        <taxon>Bacteria</taxon>
        <taxon>Bacillati</taxon>
        <taxon>Bacillota</taxon>
        <taxon>Bacilli</taxon>
        <taxon>Bacillales</taxon>
        <taxon>Paenibacillaceae</taxon>
        <taxon>Paenibacillus</taxon>
    </lineage>
</organism>
<sequence>MKITAMSFNLRVCRLLDFHRSWVFRRESAALAVAAQKPCLVGFQELTGRMLAELSPLLPEYGYVGTGRNKDGGGEHNAIFYHRKRLVPLEWGQLWLSPQPQVPGSIGWDARFPRICTWAKLKLLKDPAVTILMYNTHLDHIGRTAKRQGALLVWRTIREHQERFGPTPVLLAGDFNAGPEHPVIRFLSGEDELEGERSPLANAFADPQHAGKTHHGFLGGRLGKPIDYLFGGFGLLPLHGDVIRSKYNGRYPSDHYPVSGIFRVQRLTPKPIQTP</sequence>
<keyword evidence="1" id="KW-0378">Hydrolase</keyword>
<protein>
    <submittedName>
        <fullName evidence="1">Endonuclease/exonuclease/phosphatase family protein</fullName>
    </submittedName>
</protein>
<keyword evidence="1" id="KW-0255">Endonuclease</keyword>
<dbReference type="EMBL" id="JBJURJ010000022">
    <property type="protein sequence ID" value="MFM9331786.1"/>
    <property type="molecule type" value="Genomic_DNA"/>
</dbReference>
<keyword evidence="2" id="KW-1185">Reference proteome</keyword>
<keyword evidence="1" id="KW-0540">Nuclease</keyword>
<name>A0ACC7P748_9BACL</name>
<accession>A0ACC7P748</accession>
<dbReference type="Proteomes" id="UP001631969">
    <property type="component" value="Unassembled WGS sequence"/>
</dbReference>